<dbReference type="InterPro" id="IPR004087">
    <property type="entry name" value="KH_dom"/>
</dbReference>
<feature type="region of interest" description="Disordered" evidence="6">
    <location>
        <begin position="104"/>
        <end position="136"/>
    </location>
</feature>
<feature type="domain" description="K Homology" evidence="7">
    <location>
        <begin position="706"/>
        <end position="791"/>
    </location>
</feature>
<dbReference type="Pfam" id="PF22952">
    <property type="entry name" value="KH_11"/>
    <property type="match status" value="1"/>
</dbReference>
<feature type="domain" description="K Homology" evidence="7">
    <location>
        <begin position="214"/>
        <end position="293"/>
    </location>
</feature>
<dbReference type="CDD" id="cd22408">
    <property type="entry name" value="KH-I_Vigilin_rpt4"/>
    <property type="match status" value="1"/>
</dbReference>
<dbReference type="InterPro" id="IPR054548">
    <property type="entry name" value="SCP160-like_KH"/>
</dbReference>
<keyword evidence="4 5" id="KW-0694">RNA-binding</keyword>
<dbReference type="InterPro" id="IPR036612">
    <property type="entry name" value="KH_dom_type_1_sf"/>
</dbReference>
<evidence type="ECO:0000313" key="9">
    <source>
        <dbReference type="Proteomes" id="UP000613177"/>
    </source>
</evidence>
<dbReference type="GO" id="GO:0005737">
    <property type="term" value="C:cytoplasm"/>
    <property type="evidence" value="ECO:0007669"/>
    <property type="project" value="TreeGrafter"/>
</dbReference>
<keyword evidence="9" id="KW-1185">Reference proteome</keyword>
<dbReference type="GO" id="GO:0003729">
    <property type="term" value="F:mRNA binding"/>
    <property type="evidence" value="ECO:0007669"/>
    <property type="project" value="TreeGrafter"/>
</dbReference>
<proteinExistence type="predicted"/>
<feature type="compositionally biased region" description="Basic and acidic residues" evidence="6">
    <location>
        <begin position="879"/>
        <end position="935"/>
    </location>
</feature>
<feature type="domain" description="K Homology" evidence="7">
    <location>
        <begin position="795"/>
        <end position="874"/>
    </location>
</feature>
<evidence type="ECO:0000256" key="5">
    <source>
        <dbReference type="PROSITE-ProRule" id="PRU00117"/>
    </source>
</evidence>
<evidence type="ECO:0000256" key="3">
    <source>
        <dbReference type="ARBA" id="ARBA00022737"/>
    </source>
</evidence>
<dbReference type="AlphaFoldDB" id="A0A8H7SUE8"/>
<accession>A0A8H7SUE8</accession>
<dbReference type="InterPro" id="IPR057778">
    <property type="entry name" value="KH_Vigilin_N"/>
</dbReference>
<dbReference type="EMBL" id="JAEPRE010000051">
    <property type="protein sequence ID" value="KAG2234522.1"/>
    <property type="molecule type" value="Genomic_DNA"/>
</dbReference>
<evidence type="ECO:0000256" key="4">
    <source>
        <dbReference type="ARBA" id="ARBA00022884"/>
    </source>
</evidence>
<feature type="region of interest" description="Disordered" evidence="6">
    <location>
        <begin position="833"/>
        <end position="861"/>
    </location>
</feature>
<dbReference type="PROSITE" id="PS50084">
    <property type="entry name" value="KH_TYPE_1"/>
    <property type="match status" value="5"/>
</dbReference>
<dbReference type="InterPro" id="IPR004088">
    <property type="entry name" value="KH_dom_type_1"/>
</dbReference>
<organism evidence="8 9">
    <name type="scientific">Thamnidium elegans</name>
    <dbReference type="NCBI Taxonomy" id="101142"/>
    <lineage>
        <taxon>Eukaryota</taxon>
        <taxon>Fungi</taxon>
        <taxon>Fungi incertae sedis</taxon>
        <taxon>Mucoromycota</taxon>
        <taxon>Mucoromycotina</taxon>
        <taxon>Mucoromycetes</taxon>
        <taxon>Mucorales</taxon>
        <taxon>Mucorineae</taxon>
        <taxon>Mucoraceae</taxon>
        <taxon>Thamnidium</taxon>
    </lineage>
</organism>
<evidence type="ECO:0000259" key="7">
    <source>
        <dbReference type="SMART" id="SM00322"/>
    </source>
</evidence>
<feature type="compositionally biased region" description="Low complexity" evidence="6">
    <location>
        <begin position="114"/>
        <end position="136"/>
    </location>
</feature>
<dbReference type="SMART" id="SM00322">
    <property type="entry name" value="KH"/>
    <property type="match status" value="8"/>
</dbReference>
<feature type="domain" description="K Homology" evidence="7">
    <location>
        <begin position="138"/>
        <end position="213"/>
    </location>
</feature>
<dbReference type="SUPFAM" id="SSF54791">
    <property type="entry name" value="Eukaryotic type KH-domain (KH-domain type I)"/>
    <property type="match status" value="6"/>
</dbReference>
<feature type="domain" description="K Homology" evidence="7">
    <location>
        <begin position="630"/>
        <end position="697"/>
    </location>
</feature>
<evidence type="ECO:0000256" key="1">
    <source>
        <dbReference type="ARBA" id="ARBA00004496"/>
    </source>
</evidence>
<feature type="region of interest" description="Disordered" evidence="6">
    <location>
        <begin position="873"/>
        <end position="935"/>
    </location>
</feature>
<keyword evidence="2" id="KW-0963">Cytoplasm</keyword>
<feature type="region of interest" description="Disordered" evidence="6">
    <location>
        <begin position="25"/>
        <end position="46"/>
    </location>
</feature>
<feature type="domain" description="K Homology" evidence="7">
    <location>
        <begin position="551"/>
        <end position="622"/>
    </location>
</feature>
<feature type="domain" description="K Homology" evidence="7">
    <location>
        <begin position="395"/>
        <end position="463"/>
    </location>
</feature>
<dbReference type="PANTHER" id="PTHR10627:SF31">
    <property type="entry name" value="DODECA-SATELLITE-BINDING PROTEIN 1, ISOFORM A"/>
    <property type="match status" value="1"/>
</dbReference>
<dbReference type="Gene3D" id="3.30.1370.10">
    <property type="entry name" value="K Homology domain, type 1"/>
    <property type="match status" value="7"/>
</dbReference>
<comment type="subcellular location">
    <subcellularLocation>
        <location evidence="1">Cytoplasm</location>
    </subcellularLocation>
</comment>
<dbReference type="Pfam" id="PF00013">
    <property type="entry name" value="KH_1"/>
    <property type="match status" value="5"/>
</dbReference>
<evidence type="ECO:0000313" key="8">
    <source>
        <dbReference type="EMBL" id="KAG2234522.1"/>
    </source>
</evidence>
<name>A0A8H7SUE8_9FUNG</name>
<keyword evidence="3" id="KW-0677">Repeat</keyword>
<reference evidence="8" key="1">
    <citation type="submission" date="2021-01" db="EMBL/GenBank/DDBJ databases">
        <title>Metabolic potential, ecology and presence of endohyphal bacteria is reflected in genomic diversity of Mucoromycotina.</title>
        <authorList>
            <person name="Muszewska A."/>
            <person name="Okrasinska A."/>
            <person name="Steczkiewicz K."/>
            <person name="Drgas O."/>
            <person name="Orlowska M."/>
            <person name="Perlinska-Lenart U."/>
            <person name="Aleksandrzak-Piekarczyk T."/>
            <person name="Szatraj K."/>
            <person name="Zielenkiewicz U."/>
            <person name="Pilsyk S."/>
            <person name="Malc E."/>
            <person name="Mieczkowski P."/>
            <person name="Kruszewska J.S."/>
            <person name="Biernat P."/>
            <person name="Pawlowska J."/>
        </authorList>
    </citation>
    <scope>NUCLEOTIDE SEQUENCE</scope>
    <source>
        <strain evidence="8">WA0000018081</strain>
    </source>
</reference>
<protein>
    <recommendedName>
        <fullName evidence="7">K Homology domain-containing protein</fullName>
    </recommendedName>
</protein>
<dbReference type="Proteomes" id="UP000613177">
    <property type="component" value="Unassembled WGS sequence"/>
</dbReference>
<dbReference type="PANTHER" id="PTHR10627">
    <property type="entry name" value="SCP160"/>
    <property type="match status" value="1"/>
</dbReference>
<evidence type="ECO:0000256" key="6">
    <source>
        <dbReference type="SAM" id="MobiDB-lite"/>
    </source>
</evidence>
<dbReference type="Pfam" id="PF24668">
    <property type="entry name" value="KH_Vigilin"/>
    <property type="match status" value="1"/>
</dbReference>
<sequence length="935" mass="102457">MTSNDSLDNLPPSAQLALLHAQAANASDPVQVEEDPFVPSPDDPVVVMDNSTYEPLIAGDFPTPIGKPVAVPVKKEVVTKKKLDLNSESAFPSLSASPRAPVASAWSASSRVKAPQATATRTRPMAPASGGKKASSATQVTDVLELPANQQIANLTSKPLGFKSSADVIQQVINKTGTNIIASTNRSGITTFLIQGAPAEVARAKRDLVAGLVIKRTVEIAVPSSTRRFIIGAKGANLKQIEAKSNTRVNFPRKDDEDFAYNEENPDELVIVTIMGDAAGIRIAKEEIEKIVGEKVKKKIKKKREKRGGRGKECTAKQTIKIDQFDSKYYLFLAGPQNSNIKQLEEEFDVKIQIPAVIVDGNTNRDTSISISGDKEKVQLAKQALEKSYANIENTSRTVAISIPKRQHKYLYGKNGETLKEILNESGCTVELPALEDPSENVTIRGPDAQLVNGLTVVMAKARAVHVSVLDLTEMYKSSGKDALKHARFALKYLLNKKSIKKIENDHNVQVGVPTADELKKAVNLEFVSKVEKDAALAQLAITNILRELTPQVFGFVDVEPYLHQHIASAHRAAIQRIQSNNAVNIIIPDENENSASILVVFEGEDKSGAKAAIEAASAELKKIASESSDFVSKKITIPAKFHDLIRGPKGTTLNAILGPDTEVVVLFGKPGKDSIEVRGFTKDVTQVIGQLQKAAEDVQTEDFAKTYTTEFFIPANFSAHIIGKAGIHINKLKDDLGVKIDIGENNGKSEEERVVNNKNNKKSASPVKVVVQGIKINVEAAKERILSQITNLADQVTIALKVPKEFHRFLIGPSGRYVKKLEDKYNVFIKFPKSNRGDESPSSPSPTNPNEITVRGSKKDCNSAKEELMELYEYEKEEQEKRKEREIKHKEYEEKRAAEDKKRAEDRAAREERDAAKEAAREAKKAEKEAANKN</sequence>
<evidence type="ECO:0000256" key="2">
    <source>
        <dbReference type="ARBA" id="ARBA00022490"/>
    </source>
</evidence>
<comment type="caution">
    <text evidence="8">The sequence shown here is derived from an EMBL/GenBank/DDBJ whole genome shotgun (WGS) entry which is preliminary data.</text>
</comment>
<feature type="domain" description="K Homology" evidence="7">
    <location>
        <begin position="316"/>
        <end position="390"/>
    </location>
</feature>
<gene>
    <name evidence="8" type="ORF">INT48_007335</name>
</gene>